<accession>A0A7W9NLQ9</accession>
<gene>
    <name evidence="1" type="ORF">BJ998_008564</name>
</gene>
<evidence type="ECO:0000313" key="2">
    <source>
        <dbReference type="Proteomes" id="UP000585638"/>
    </source>
</evidence>
<dbReference type="AlphaFoldDB" id="A0A7W9NLQ9"/>
<reference evidence="1 2" key="1">
    <citation type="submission" date="2020-08" db="EMBL/GenBank/DDBJ databases">
        <title>Sequencing the genomes of 1000 actinobacteria strains.</title>
        <authorList>
            <person name="Klenk H.-P."/>
        </authorList>
    </citation>
    <scope>NUCLEOTIDE SEQUENCE [LARGE SCALE GENOMIC DNA]</scope>
    <source>
        <strain evidence="1 2">DSM 43851</strain>
    </source>
</reference>
<organism evidence="1 2">
    <name type="scientific">Kutzneria kofuensis</name>
    <dbReference type="NCBI Taxonomy" id="103725"/>
    <lineage>
        <taxon>Bacteria</taxon>
        <taxon>Bacillati</taxon>
        <taxon>Actinomycetota</taxon>
        <taxon>Actinomycetes</taxon>
        <taxon>Pseudonocardiales</taxon>
        <taxon>Pseudonocardiaceae</taxon>
        <taxon>Kutzneria</taxon>
    </lineage>
</organism>
<dbReference type="Proteomes" id="UP000585638">
    <property type="component" value="Unassembled WGS sequence"/>
</dbReference>
<comment type="caution">
    <text evidence="1">The sequence shown here is derived from an EMBL/GenBank/DDBJ whole genome shotgun (WGS) entry which is preliminary data.</text>
</comment>
<evidence type="ECO:0000313" key="1">
    <source>
        <dbReference type="EMBL" id="MBB5897305.1"/>
    </source>
</evidence>
<sequence length="31" mass="3575">MLALYGRVPVDSLKADGDRRLFDQLIAWEPE</sequence>
<protein>
    <submittedName>
        <fullName evidence="1">Uncharacterized protein</fullName>
    </submittedName>
</protein>
<dbReference type="EMBL" id="JACHIR010000003">
    <property type="protein sequence ID" value="MBB5897305.1"/>
    <property type="molecule type" value="Genomic_DNA"/>
</dbReference>
<proteinExistence type="predicted"/>
<keyword evidence="2" id="KW-1185">Reference proteome</keyword>
<name>A0A7W9NLQ9_9PSEU</name>